<reference evidence="6 7" key="1">
    <citation type="submission" date="2019-11" db="EMBL/GenBank/DDBJ databases">
        <authorList>
            <person name="He Y."/>
        </authorList>
    </citation>
    <scope>NUCLEOTIDE SEQUENCE [LARGE SCALE GENOMIC DNA]</scope>
    <source>
        <strain evidence="6 7">SCSIO 58843</strain>
    </source>
</reference>
<evidence type="ECO:0000256" key="2">
    <source>
        <dbReference type="ARBA" id="ARBA00022643"/>
    </source>
</evidence>
<dbReference type="Proteomes" id="UP000334019">
    <property type="component" value="Chromosome"/>
</dbReference>
<keyword evidence="3" id="KW-0560">Oxidoreductase</keyword>
<evidence type="ECO:0000256" key="1">
    <source>
        <dbReference type="ARBA" id="ARBA00022630"/>
    </source>
</evidence>
<protein>
    <submittedName>
        <fullName evidence="6">LLM class flavin-dependent oxidoreductase</fullName>
    </submittedName>
</protein>
<sequence>MRPIFGVHTGLQNTTVDELRGLWRRIEELPFDWISIWDHFYAADFSGSHCHEAVSMHAALACETRRVRVGSLVYCAGYRHPAVLANAISTIDHLSGGRADIGIGAGWASYEYEAYGIPFPGAGERLDILEESVQCVRGLLRDEVTTFAGRHFQLTDARCDPKPVQPELPIWVGGGGEKRTLKIVGRYADGWNIPFPSPEAFARKREVLAGHAADAGRSIDDIRCAVNVGLCPTEEDLQEQFGGLAPGVRPGVLMGSEQQMVEHLHRYVEAGAQQINLAMRAPWQLGHLELMAQAIESMD</sequence>
<keyword evidence="7" id="KW-1185">Reference proteome</keyword>
<evidence type="ECO:0000256" key="3">
    <source>
        <dbReference type="ARBA" id="ARBA00023002"/>
    </source>
</evidence>
<dbReference type="InterPro" id="IPR050172">
    <property type="entry name" value="SsuD_RutA_monooxygenase"/>
</dbReference>
<dbReference type="AlphaFoldDB" id="A0A5Q2RIV3"/>
<evidence type="ECO:0000313" key="6">
    <source>
        <dbReference type="EMBL" id="QGG94812.1"/>
    </source>
</evidence>
<feature type="domain" description="Luciferase-like" evidence="5">
    <location>
        <begin position="12"/>
        <end position="280"/>
    </location>
</feature>
<evidence type="ECO:0000256" key="4">
    <source>
        <dbReference type="ARBA" id="ARBA00023033"/>
    </source>
</evidence>
<evidence type="ECO:0000259" key="5">
    <source>
        <dbReference type="Pfam" id="PF00296"/>
    </source>
</evidence>
<dbReference type="Pfam" id="PF00296">
    <property type="entry name" value="Bac_luciferase"/>
    <property type="match status" value="1"/>
</dbReference>
<keyword evidence="1" id="KW-0285">Flavoprotein</keyword>
<organism evidence="6 7">
    <name type="scientific">Actinomarinicola tropica</name>
    <dbReference type="NCBI Taxonomy" id="2789776"/>
    <lineage>
        <taxon>Bacteria</taxon>
        <taxon>Bacillati</taxon>
        <taxon>Actinomycetota</taxon>
        <taxon>Acidimicrobiia</taxon>
        <taxon>Acidimicrobiales</taxon>
        <taxon>Iamiaceae</taxon>
        <taxon>Actinomarinicola</taxon>
    </lineage>
</organism>
<dbReference type="InterPro" id="IPR036661">
    <property type="entry name" value="Luciferase-like_sf"/>
</dbReference>
<dbReference type="Gene3D" id="3.20.20.30">
    <property type="entry name" value="Luciferase-like domain"/>
    <property type="match status" value="1"/>
</dbReference>
<dbReference type="RefSeq" id="WP_153758920.1">
    <property type="nucleotide sequence ID" value="NZ_CP045851.1"/>
</dbReference>
<proteinExistence type="predicted"/>
<dbReference type="GO" id="GO:0008726">
    <property type="term" value="F:alkanesulfonate monooxygenase activity"/>
    <property type="evidence" value="ECO:0007669"/>
    <property type="project" value="TreeGrafter"/>
</dbReference>
<gene>
    <name evidence="6" type="ORF">GH723_06650</name>
</gene>
<name>A0A5Q2RIV3_9ACTN</name>
<dbReference type="KEGG" id="atq:GH723_06650"/>
<dbReference type="EMBL" id="CP045851">
    <property type="protein sequence ID" value="QGG94812.1"/>
    <property type="molecule type" value="Genomic_DNA"/>
</dbReference>
<dbReference type="InterPro" id="IPR011251">
    <property type="entry name" value="Luciferase-like_dom"/>
</dbReference>
<dbReference type="PANTHER" id="PTHR42847:SF8">
    <property type="entry name" value="CONSERVED PROTEIN"/>
    <property type="match status" value="1"/>
</dbReference>
<dbReference type="SUPFAM" id="SSF51679">
    <property type="entry name" value="Bacterial luciferase-like"/>
    <property type="match status" value="1"/>
</dbReference>
<dbReference type="PANTHER" id="PTHR42847">
    <property type="entry name" value="ALKANESULFONATE MONOOXYGENASE"/>
    <property type="match status" value="1"/>
</dbReference>
<keyword evidence="2" id="KW-0288">FMN</keyword>
<keyword evidence="4" id="KW-0503">Monooxygenase</keyword>
<evidence type="ECO:0000313" key="7">
    <source>
        <dbReference type="Proteomes" id="UP000334019"/>
    </source>
</evidence>
<dbReference type="GO" id="GO:0046306">
    <property type="term" value="P:alkanesulfonate catabolic process"/>
    <property type="evidence" value="ECO:0007669"/>
    <property type="project" value="TreeGrafter"/>
</dbReference>
<accession>A0A5Q2RIV3</accession>